<keyword evidence="8 13" id="KW-1133">Transmembrane helix</keyword>
<evidence type="ECO:0000256" key="9">
    <source>
        <dbReference type="ARBA" id="ARBA00023065"/>
    </source>
</evidence>
<comment type="caution">
    <text evidence="14">The sequence shown here is derived from an EMBL/GenBank/DDBJ whole genome shotgun (WGS) entry which is preliminary data.</text>
</comment>
<accession>R2QJI4</accession>
<evidence type="ECO:0000256" key="10">
    <source>
        <dbReference type="ARBA" id="ARBA00023136"/>
    </source>
</evidence>
<evidence type="ECO:0000256" key="8">
    <source>
        <dbReference type="ARBA" id="ARBA00022989"/>
    </source>
</evidence>
<dbReference type="Pfam" id="PF06736">
    <property type="entry name" value="TMEM175"/>
    <property type="match status" value="1"/>
</dbReference>
<dbReference type="GO" id="GO:0015252">
    <property type="term" value="F:proton channel activity"/>
    <property type="evidence" value="ECO:0007669"/>
    <property type="project" value="InterPro"/>
</dbReference>
<keyword evidence="7" id="KW-0630">Potassium</keyword>
<evidence type="ECO:0000313" key="15">
    <source>
        <dbReference type="Proteomes" id="UP000013782"/>
    </source>
</evidence>
<keyword evidence="10 13" id="KW-0472">Membrane</keyword>
<evidence type="ECO:0000256" key="5">
    <source>
        <dbReference type="ARBA" id="ARBA00022692"/>
    </source>
</evidence>
<organism evidence="14 15">
    <name type="scientific">Enterococcus pallens ATCC BAA-351</name>
    <dbReference type="NCBI Taxonomy" id="1158607"/>
    <lineage>
        <taxon>Bacteria</taxon>
        <taxon>Bacillati</taxon>
        <taxon>Bacillota</taxon>
        <taxon>Bacilli</taxon>
        <taxon>Lactobacillales</taxon>
        <taxon>Enterococcaceae</taxon>
        <taxon>Enterococcus</taxon>
    </lineage>
</organism>
<evidence type="ECO:0000256" key="6">
    <source>
        <dbReference type="ARBA" id="ARBA00022826"/>
    </source>
</evidence>
<dbReference type="EMBL" id="AJAQ01000011">
    <property type="protein sequence ID" value="EOH95338.1"/>
    <property type="molecule type" value="Genomic_DNA"/>
</dbReference>
<feature type="transmembrane region" description="Helical" evidence="13">
    <location>
        <begin position="156"/>
        <end position="182"/>
    </location>
</feature>
<evidence type="ECO:0008006" key="16">
    <source>
        <dbReference type="Google" id="ProtNLM"/>
    </source>
</evidence>
<comment type="similarity">
    <text evidence="2">Belongs to the TMEM175 family.</text>
</comment>
<dbReference type="STRING" id="160454.RV10_GL000468"/>
<evidence type="ECO:0000256" key="12">
    <source>
        <dbReference type="ARBA" id="ARBA00034430"/>
    </source>
</evidence>
<keyword evidence="11" id="KW-0407">Ion channel</keyword>
<proteinExistence type="inferred from homology"/>
<keyword evidence="9" id="KW-0406">Ion transport</keyword>
<name>R2QJI4_9ENTE</name>
<evidence type="ECO:0000256" key="3">
    <source>
        <dbReference type="ARBA" id="ARBA00022448"/>
    </source>
</evidence>
<dbReference type="HOGENOM" id="CLU_090238_1_0_9"/>
<dbReference type="GO" id="GO:0016020">
    <property type="term" value="C:membrane"/>
    <property type="evidence" value="ECO:0007669"/>
    <property type="project" value="UniProtKB-SubCell"/>
</dbReference>
<comment type="subcellular location">
    <subcellularLocation>
        <location evidence="1">Membrane</location>
        <topology evidence="1">Multi-pass membrane protein</topology>
    </subcellularLocation>
</comment>
<evidence type="ECO:0000313" key="14">
    <source>
        <dbReference type="EMBL" id="EOH95338.1"/>
    </source>
</evidence>
<gene>
    <name evidence="14" type="ORF">UAU_01300</name>
</gene>
<dbReference type="Proteomes" id="UP000013782">
    <property type="component" value="Unassembled WGS sequence"/>
</dbReference>
<sequence length="207" mass="23773">MLWLKVINMTKSRLEAFTDGVVAIVLTVLVLDIQIPDPPTFASLYSIFNTLLAYVVSFIFVAVIWVNHHRVMQMTEKINYGVIWANIFWLFWLTLCPAVTSWVGRNPNQFWPELAYVVVYGMWSFSFGIFSKKVIQANDANSHVVKVLSRDKRSRLSMIINLILLVGVFIYPAVGMLGRFLVSALWVVSYRKADEYYHKIFPAKKGA</sequence>
<evidence type="ECO:0000256" key="4">
    <source>
        <dbReference type="ARBA" id="ARBA00022538"/>
    </source>
</evidence>
<protein>
    <recommendedName>
        <fullName evidence="16">Integral membrane protein</fullName>
    </recommendedName>
</protein>
<evidence type="ECO:0000256" key="2">
    <source>
        <dbReference type="ARBA" id="ARBA00006920"/>
    </source>
</evidence>
<keyword evidence="5 13" id="KW-0812">Transmembrane</keyword>
<feature type="transmembrane region" description="Helical" evidence="13">
    <location>
        <begin position="47"/>
        <end position="66"/>
    </location>
</feature>
<dbReference type="GO" id="GO:0005267">
    <property type="term" value="F:potassium channel activity"/>
    <property type="evidence" value="ECO:0007669"/>
    <property type="project" value="UniProtKB-KW"/>
</dbReference>
<keyword evidence="4" id="KW-0633">Potassium transport</keyword>
<feature type="transmembrane region" description="Helical" evidence="13">
    <location>
        <begin position="114"/>
        <end position="135"/>
    </location>
</feature>
<dbReference type="InterPro" id="IPR010617">
    <property type="entry name" value="TMEM175-like"/>
</dbReference>
<evidence type="ECO:0000256" key="1">
    <source>
        <dbReference type="ARBA" id="ARBA00004141"/>
    </source>
</evidence>
<keyword evidence="6" id="KW-0631">Potassium channel</keyword>
<comment type="catalytic activity">
    <reaction evidence="12">
        <text>K(+)(in) = K(+)(out)</text>
        <dbReference type="Rhea" id="RHEA:29463"/>
        <dbReference type="ChEBI" id="CHEBI:29103"/>
    </reaction>
</comment>
<evidence type="ECO:0000256" key="11">
    <source>
        <dbReference type="ARBA" id="ARBA00023303"/>
    </source>
</evidence>
<evidence type="ECO:0000256" key="7">
    <source>
        <dbReference type="ARBA" id="ARBA00022958"/>
    </source>
</evidence>
<dbReference type="AlphaFoldDB" id="R2QJI4"/>
<feature type="transmembrane region" description="Helical" evidence="13">
    <location>
        <begin position="78"/>
        <end position="102"/>
    </location>
</feature>
<keyword evidence="15" id="KW-1185">Reference proteome</keyword>
<reference evidence="14 15" key="1">
    <citation type="submission" date="2013-02" db="EMBL/GenBank/DDBJ databases">
        <title>The Genome Sequence of Enterococcus pallens BAA-351.</title>
        <authorList>
            <consortium name="The Broad Institute Genome Sequencing Platform"/>
            <consortium name="The Broad Institute Genome Sequencing Center for Infectious Disease"/>
            <person name="Earl A.M."/>
            <person name="Gilmore M.S."/>
            <person name="Lebreton F."/>
            <person name="Walker B."/>
            <person name="Young S.K."/>
            <person name="Zeng Q."/>
            <person name="Gargeya S."/>
            <person name="Fitzgerald M."/>
            <person name="Haas B."/>
            <person name="Abouelleil A."/>
            <person name="Alvarado L."/>
            <person name="Arachchi H.M."/>
            <person name="Berlin A.M."/>
            <person name="Chapman S.B."/>
            <person name="Dewar J."/>
            <person name="Goldberg J."/>
            <person name="Griggs A."/>
            <person name="Gujja S."/>
            <person name="Hansen M."/>
            <person name="Howarth C."/>
            <person name="Imamovic A."/>
            <person name="Larimer J."/>
            <person name="McCowan C."/>
            <person name="Murphy C."/>
            <person name="Neiman D."/>
            <person name="Pearson M."/>
            <person name="Priest M."/>
            <person name="Roberts A."/>
            <person name="Saif S."/>
            <person name="Shea T."/>
            <person name="Sisk P."/>
            <person name="Sykes S."/>
            <person name="Wortman J."/>
            <person name="Nusbaum C."/>
            <person name="Birren B."/>
        </authorList>
    </citation>
    <scope>NUCLEOTIDE SEQUENCE [LARGE SCALE GENOMIC DNA]</scope>
    <source>
        <strain evidence="14 15">ATCC BAA-351</strain>
    </source>
</reference>
<dbReference type="PATRIC" id="fig|1158607.3.peg.1283"/>
<evidence type="ECO:0000256" key="13">
    <source>
        <dbReference type="SAM" id="Phobius"/>
    </source>
</evidence>
<dbReference type="eggNOG" id="COG3548">
    <property type="taxonomic scope" value="Bacteria"/>
</dbReference>
<feature type="transmembrane region" description="Helical" evidence="13">
    <location>
        <begin position="16"/>
        <end position="35"/>
    </location>
</feature>
<keyword evidence="3" id="KW-0813">Transport</keyword>